<dbReference type="GO" id="GO:0006281">
    <property type="term" value="P:DNA repair"/>
    <property type="evidence" value="ECO:0007669"/>
    <property type="project" value="InterPro"/>
</dbReference>
<accession>A0A124FZX8</accession>
<sequence>MFIEQDDERTTNGLNRTQFKNFVSVILSTITHSKRVIRATVALFREISTPQEPVQSSDEYLREIIKPVANVKTRPLD</sequence>
<dbReference type="EMBL" id="LGGW01000189">
    <property type="protein sequence ID" value="KUK85747.1"/>
    <property type="molecule type" value="Genomic_DNA"/>
</dbReference>
<dbReference type="AlphaFoldDB" id="A0A124FZX8"/>
<dbReference type="Gene3D" id="1.10.340.30">
    <property type="entry name" value="Hypothetical protein, domain 2"/>
    <property type="match status" value="1"/>
</dbReference>
<keyword evidence="1" id="KW-0456">Lyase</keyword>
<comment type="caution">
    <text evidence="1">The sequence shown here is derived from an EMBL/GenBank/DDBJ whole genome shotgun (WGS) entry which is preliminary data.</text>
</comment>
<evidence type="ECO:0000313" key="2">
    <source>
        <dbReference type="Proteomes" id="UP000055014"/>
    </source>
</evidence>
<evidence type="ECO:0000313" key="1">
    <source>
        <dbReference type="EMBL" id="KUK85747.1"/>
    </source>
</evidence>
<dbReference type="Proteomes" id="UP000055014">
    <property type="component" value="Unassembled WGS sequence"/>
</dbReference>
<name>A0A124FZX8_9BACT</name>
<dbReference type="SUPFAM" id="SSF48150">
    <property type="entry name" value="DNA-glycosylase"/>
    <property type="match status" value="1"/>
</dbReference>
<dbReference type="GO" id="GO:0016829">
    <property type="term" value="F:lyase activity"/>
    <property type="evidence" value="ECO:0007669"/>
    <property type="project" value="UniProtKB-KW"/>
</dbReference>
<organism evidence="1 2">
    <name type="scientific">Mesotoga infera</name>
    <dbReference type="NCBI Taxonomy" id="1236046"/>
    <lineage>
        <taxon>Bacteria</taxon>
        <taxon>Thermotogati</taxon>
        <taxon>Thermotogota</taxon>
        <taxon>Thermotogae</taxon>
        <taxon>Kosmotogales</taxon>
        <taxon>Kosmotogaceae</taxon>
        <taxon>Mesotoga</taxon>
    </lineage>
</organism>
<reference evidence="2" key="1">
    <citation type="journal article" date="2015" name="MBio">
        <title>Genome-Resolved Metagenomic Analysis Reveals Roles for Candidate Phyla and Other Microbial Community Members in Biogeochemical Transformations in Oil Reservoirs.</title>
        <authorList>
            <person name="Hu P."/>
            <person name="Tom L."/>
            <person name="Singh A."/>
            <person name="Thomas B.C."/>
            <person name="Baker B.J."/>
            <person name="Piceno Y.M."/>
            <person name="Andersen G.L."/>
            <person name="Banfield J.F."/>
        </authorList>
    </citation>
    <scope>NUCLEOTIDE SEQUENCE [LARGE SCALE GENOMIC DNA]</scope>
</reference>
<proteinExistence type="predicted"/>
<gene>
    <name evidence="1" type="ORF">XE02_1461</name>
</gene>
<dbReference type="InterPro" id="IPR011257">
    <property type="entry name" value="DNA_glycosylase"/>
</dbReference>
<dbReference type="PATRIC" id="fig|1236046.5.peg.1571"/>
<protein>
    <submittedName>
        <fullName evidence="1">DNA-(Apurinic or apyrimidinic site) lyase</fullName>
    </submittedName>
</protein>